<dbReference type="InterPro" id="IPR013954">
    <property type="entry name" value="PNK3P"/>
</dbReference>
<evidence type="ECO:0000256" key="5">
    <source>
        <dbReference type="ARBA" id="ARBA00022723"/>
    </source>
</evidence>
<dbReference type="STRING" id="84029.CROST_18790"/>
<evidence type="ECO:0000256" key="11">
    <source>
        <dbReference type="ARBA" id="ARBA00060656"/>
    </source>
</evidence>
<evidence type="ECO:0000256" key="8">
    <source>
        <dbReference type="ARBA" id="ARBA00023277"/>
    </source>
</evidence>
<comment type="function">
    <text evidence="10">Converts the D-glycero-alpha-D-manno-heptose 1,7-bisphosphate intermediate into D-glycero-alpha-D-manno-heptose 1-phosphate by removing the phosphate group at the C-7 position.</text>
</comment>
<keyword evidence="19" id="KW-1185">Reference proteome</keyword>
<dbReference type="NCBIfam" id="TIGR01662">
    <property type="entry name" value="HAD-SF-IIIA"/>
    <property type="match status" value="1"/>
</dbReference>
<dbReference type="Proteomes" id="UP000190951">
    <property type="component" value="Chromosome"/>
</dbReference>
<dbReference type="SUPFAM" id="SSF56784">
    <property type="entry name" value="HAD-like"/>
    <property type="match status" value="1"/>
</dbReference>
<evidence type="ECO:0000256" key="6">
    <source>
        <dbReference type="ARBA" id="ARBA00022801"/>
    </source>
</evidence>
<evidence type="ECO:0000256" key="13">
    <source>
        <dbReference type="PIRNR" id="PIRNR004682"/>
    </source>
</evidence>
<reference evidence="18 19" key="1">
    <citation type="submission" date="2022-04" db="EMBL/GenBank/DDBJ databases">
        <title>Genome sequence of C. roseum typestrain.</title>
        <authorList>
            <person name="Poehlein A."/>
            <person name="Schoch T."/>
            <person name="Duerre P."/>
            <person name="Daniel R."/>
        </authorList>
    </citation>
    <scope>NUCLEOTIDE SEQUENCE [LARGE SCALE GENOMIC DNA]</scope>
    <source>
        <strain evidence="18 19">DSM 7320</strain>
    </source>
</reference>
<feature type="binding site" evidence="17">
    <location>
        <position position="104"/>
    </location>
    <ligand>
        <name>Zn(2+)</name>
        <dbReference type="ChEBI" id="CHEBI:29105"/>
    </ligand>
</feature>
<evidence type="ECO:0000256" key="2">
    <source>
        <dbReference type="ARBA" id="ARBA00004496"/>
    </source>
</evidence>
<dbReference type="Gene3D" id="3.40.50.1000">
    <property type="entry name" value="HAD superfamily/HAD-like"/>
    <property type="match status" value="1"/>
</dbReference>
<dbReference type="PIRSF" id="PIRSF004682">
    <property type="entry name" value="GmhB"/>
    <property type="match status" value="1"/>
</dbReference>
<evidence type="ECO:0000313" key="19">
    <source>
        <dbReference type="Proteomes" id="UP000190951"/>
    </source>
</evidence>
<accession>A0A1S8LSV1</accession>
<comment type="catalytic activity">
    <reaction evidence="9">
        <text>D-glycero-alpha-D-manno-heptose 1,7-bisphosphate + H2O = D-glycero-alpha-D-manno-heptose 1-phosphate + phosphate</text>
        <dbReference type="Rhea" id="RHEA:28522"/>
        <dbReference type="ChEBI" id="CHEBI:15377"/>
        <dbReference type="ChEBI" id="CHEBI:43474"/>
        <dbReference type="ChEBI" id="CHEBI:60207"/>
        <dbReference type="ChEBI" id="CHEBI:61574"/>
        <dbReference type="EC" id="3.1.3.83"/>
    </reaction>
</comment>
<keyword evidence="6 13" id="KW-0378">Hydrolase</keyword>
<dbReference type="GO" id="GO:0016791">
    <property type="term" value="F:phosphatase activity"/>
    <property type="evidence" value="ECO:0007669"/>
    <property type="project" value="InterPro"/>
</dbReference>
<evidence type="ECO:0000256" key="17">
    <source>
        <dbReference type="PIRSR" id="PIRSR004682-4"/>
    </source>
</evidence>
<organism evidence="18 19">
    <name type="scientific">Clostridium felsineum</name>
    <dbReference type="NCBI Taxonomy" id="36839"/>
    <lineage>
        <taxon>Bacteria</taxon>
        <taxon>Bacillati</taxon>
        <taxon>Bacillota</taxon>
        <taxon>Clostridia</taxon>
        <taxon>Eubacteriales</taxon>
        <taxon>Clostridiaceae</taxon>
        <taxon>Clostridium</taxon>
    </lineage>
</organism>
<dbReference type="InterPro" id="IPR006549">
    <property type="entry name" value="HAD-SF_hydro_IIIA"/>
</dbReference>
<dbReference type="EMBL" id="CP096983">
    <property type="protein sequence ID" value="URZ13151.1"/>
    <property type="molecule type" value="Genomic_DNA"/>
</dbReference>
<feature type="binding site" evidence="15">
    <location>
        <position position="134"/>
    </location>
    <ligand>
        <name>substrate</name>
    </ligand>
</feature>
<dbReference type="KEGG" id="crw:CROST_039010"/>
<dbReference type="NCBIfam" id="TIGR00213">
    <property type="entry name" value="GmhB_yaeD"/>
    <property type="match status" value="1"/>
</dbReference>
<comment type="subunit">
    <text evidence="3">Monomer.</text>
</comment>
<dbReference type="GO" id="GO:0005975">
    <property type="term" value="P:carbohydrate metabolic process"/>
    <property type="evidence" value="ECO:0007669"/>
    <property type="project" value="InterPro"/>
</dbReference>
<evidence type="ECO:0000256" key="14">
    <source>
        <dbReference type="PIRSR" id="PIRSR004682-1"/>
    </source>
</evidence>
<protein>
    <recommendedName>
        <fullName evidence="13">D,D-heptose 1,7-bisphosphate phosphatase</fullName>
        <ecNumber evidence="13">3.1.3.-</ecNumber>
    </recommendedName>
</protein>
<feature type="binding site" evidence="15">
    <location>
        <begin position="107"/>
        <end position="108"/>
    </location>
    <ligand>
        <name>substrate</name>
    </ligand>
</feature>
<sequence length="186" mass="21501">MNKAVFIDRDGTINVEKNYLYKIQDFEFIEGTREAIKVLNDNGYKVVVITNQAGVARGYYTEKDVKKLHEFIQEELKKCDAHVDAFYYCPHHPIDGKGKYKTDCDCRKPKDGLYKKAIQDINIDVEKSYAVGDKISDLLPALSNKIEAFLVMTGYGQKERNIREEINITQNLYSFVTEIVKDKRDD</sequence>
<gene>
    <name evidence="18" type="primary">gmhB</name>
    <name evidence="18" type="ORF">CROST_039010</name>
</gene>
<keyword evidence="5 17" id="KW-0479">Metal-binding</keyword>
<evidence type="ECO:0000256" key="10">
    <source>
        <dbReference type="ARBA" id="ARBA00058363"/>
    </source>
</evidence>
<feature type="site" description="Stabilizes the phosphoryl group" evidence="16">
    <location>
        <position position="50"/>
    </location>
</feature>
<dbReference type="InterPro" id="IPR023214">
    <property type="entry name" value="HAD_sf"/>
</dbReference>
<dbReference type="PANTHER" id="PTHR42891:SF1">
    <property type="entry name" value="D-GLYCERO-BETA-D-MANNO-HEPTOSE-1,7-BISPHOSPHATE 7-PHOSPHATASE"/>
    <property type="match status" value="1"/>
</dbReference>
<dbReference type="NCBIfam" id="TIGR01656">
    <property type="entry name" value="Histidinol-ppas"/>
    <property type="match status" value="1"/>
</dbReference>
<dbReference type="FunFam" id="3.40.50.1000:FF:000037">
    <property type="entry name" value="D,D-heptose 1,7-bisphosphate phosphatase"/>
    <property type="match status" value="1"/>
</dbReference>
<evidence type="ECO:0000256" key="12">
    <source>
        <dbReference type="ARBA" id="ARBA00061616"/>
    </source>
</evidence>
<dbReference type="RefSeq" id="WP_077835207.1">
    <property type="nucleotide sequence ID" value="NZ_CP096983.1"/>
</dbReference>
<feature type="binding site" evidence="15">
    <location>
        <begin position="8"/>
        <end position="10"/>
    </location>
    <ligand>
        <name>substrate</name>
    </ligand>
</feature>
<evidence type="ECO:0000256" key="1">
    <source>
        <dbReference type="ARBA" id="ARBA00001946"/>
    </source>
</evidence>
<feature type="binding site" evidence="17">
    <location>
        <position position="134"/>
    </location>
    <ligand>
        <name>Mg(2+)</name>
        <dbReference type="ChEBI" id="CHEBI:18420"/>
    </ligand>
</feature>
<feature type="binding site" evidence="17">
    <location>
        <position position="8"/>
    </location>
    <ligand>
        <name>Mg(2+)</name>
        <dbReference type="ChEBI" id="CHEBI:18420"/>
    </ligand>
</feature>
<comment type="similarity">
    <text evidence="12 13">Belongs to the gmhB family.</text>
</comment>
<feature type="binding site" evidence="17">
    <location>
        <position position="10"/>
    </location>
    <ligand>
        <name>Mg(2+)</name>
        <dbReference type="ChEBI" id="CHEBI:18420"/>
    </ligand>
</feature>
<feature type="active site" description="Nucleophile" evidence="14">
    <location>
        <position position="8"/>
    </location>
</feature>
<keyword evidence="8 13" id="KW-0119">Carbohydrate metabolism</keyword>
<feature type="binding site" evidence="17">
    <location>
        <position position="133"/>
    </location>
    <ligand>
        <name>Mg(2+)</name>
        <dbReference type="ChEBI" id="CHEBI:18420"/>
    </ligand>
</feature>
<evidence type="ECO:0000256" key="16">
    <source>
        <dbReference type="PIRSR" id="PIRSR004682-3"/>
    </source>
</evidence>
<comment type="cofactor">
    <cofactor evidence="17">
        <name>Zn(2+)</name>
        <dbReference type="ChEBI" id="CHEBI:29105"/>
    </cofactor>
</comment>
<evidence type="ECO:0000256" key="15">
    <source>
        <dbReference type="PIRSR" id="PIRSR004682-2"/>
    </source>
</evidence>
<evidence type="ECO:0000313" key="18">
    <source>
        <dbReference type="EMBL" id="URZ13151.1"/>
    </source>
</evidence>
<name>A0A1S8LSV1_9CLOT</name>
<dbReference type="InterPro" id="IPR004446">
    <property type="entry name" value="Heptose_bisP_phosphatase"/>
</dbReference>
<feature type="site" description="Contributes to substrate recognition" evidence="16">
    <location>
        <position position="107"/>
    </location>
</feature>
<feature type="binding site" evidence="17">
    <location>
        <position position="91"/>
    </location>
    <ligand>
        <name>Zn(2+)</name>
        <dbReference type="ChEBI" id="CHEBI:29105"/>
    </ligand>
</feature>
<feature type="binding site" evidence="17">
    <location>
        <position position="89"/>
    </location>
    <ligand>
        <name>Zn(2+)</name>
        <dbReference type="ChEBI" id="CHEBI:29105"/>
    </ligand>
</feature>
<dbReference type="CDD" id="cd07503">
    <property type="entry name" value="HAD_HisB-N"/>
    <property type="match status" value="1"/>
</dbReference>
<comment type="subcellular location">
    <subcellularLocation>
        <location evidence="2 13">Cytoplasm</location>
    </subcellularLocation>
</comment>
<evidence type="ECO:0000256" key="9">
    <source>
        <dbReference type="ARBA" id="ARBA00051130"/>
    </source>
</evidence>
<keyword evidence="4 13" id="KW-0963">Cytoplasm</keyword>
<comment type="pathway">
    <text evidence="11">Nucleotide-sugar biosynthesis; GDP-D-glycero-alpha-D-manno-heptose biosynthesis; GDP-D-glycero-alpha-D-manno-heptose from D-glycero-alpha-D-manno-heptose 7-phosphate: step 2/3.</text>
</comment>
<dbReference type="InterPro" id="IPR036412">
    <property type="entry name" value="HAD-like_sf"/>
</dbReference>
<keyword evidence="17" id="KW-0460">Magnesium</keyword>
<feature type="active site" description="Proton donor" evidence="14">
    <location>
        <position position="10"/>
    </location>
</feature>
<feature type="binding site" evidence="17">
    <location>
        <position position="106"/>
    </location>
    <ligand>
        <name>Zn(2+)</name>
        <dbReference type="ChEBI" id="CHEBI:29105"/>
    </ligand>
</feature>
<dbReference type="InterPro" id="IPR006543">
    <property type="entry name" value="Histidinol-phos"/>
</dbReference>
<feature type="binding site" evidence="15">
    <location>
        <begin position="16"/>
        <end position="19"/>
    </location>
    <ligand>
        <name>substrate</name>
    </ligand>
</feature>
<feature type="site" description="Stabilizes the phosphoryl group" evidence="16">
    <location>
        <position position="108"/>
    </location>
</feature>
<dbReference type="GO" id="GO:0005737">
    <property type="term" value="C:cytoplasm"/>
    <property type="evidence" value="ECO:0007669"/>
    <property type="project" value="UniProtKB-SubCell"/>
</dbReference>
<feature type="binding site" evidence="15">
    <location>
        <begin position="50"/>
        <end position="53"/>
    </location>
    <ligand>
        <name>substrate</name>
    </ligand>
</feature>
<dbReference type="GO" id="GO:0046872">
    <property type="term" value="F:metal ion binding"/>
    <property type="evidence" value="ECO:0007669"/>
    <property type="project" value="UniProtKB-KW"/>
</dbReference>
<keyword evidence="7 17" id="KW-0862">Zinc</keyword>
<dbReference type="PANTHER" id="PTHR42891">
    <property type="entry name" value="D-GLYCERO-BETA-D-MANNO-HEPTOSE-1,7-BISPHOSPHATE 7-PHOSPHATASE"/>
    <property type="match status" value="1"/>
</dbReference>
<comment type="cofactor">
    <cofactor evidence="1 17">
        <name>Mg(2+)</name>
        <dbReference type="ChEBI" id="CHEBI:18420"/>
    </cofactor>
</comment>
<dbReference type="NCBIfam" id="NF006506">
    <property type="entry name" value="PRK08942.1"/>
    <property type="match status" value="1"/>
</dbReference>
<dbReference type="AlphaFoldDB" id="A0A1S8LSV1"/>
<dbReference type="Pfam" id="PF08645">
    <property type="entry name" value="PNK3P"/>
    <property type="match status" value="1"/>
</dbReference>
<evidence type="ECO:0000256" key="4">
    <source>
        <dbReference type="ARBA" id="ARBA00022490"/>
    </source>
</evidence>
<evidence type="ECO:0000256" key="7">
    <source>
        <dbReference type="ARBA" id="ARBA00022833"/>
    </source>
</evidence>
<proteinExistence type="inferred from homology"/>
<dbReference type="EC" id="3.1.3.-" evidence="13"/>
<evidence type="ECO:0000256" key="3">
    <source>
        <dbReference type="ARBA" id="ARBA00011245"/>
    </source>
</evidence>